<dbReference type="InterPro" id="IPR036188">
    <property type="entry name" value="FAD/NAD-bd_sf"/>
</dbReference>
<keyword evidence="6" id="KW-0503">Monooxygenase</keyword>
<dbReference type="Gene3D" id="3.50.50.60">
    <property type="entry name" value="FAD/NAD(P)-binding domain"/>
    <property type="match status" value="1"/>
</dbReference>
<dbReference type="InterPro" id="IPR036249">
    <property type="entry name" value="Thioredoxin-like_sf"/>
</dbReference>
<dbReference type="PANTHER" id="PTHR43004:SF19">
    <property type="entry name" value="BINDING MONOOXYGENASE, PUTATIVE (JCVI)-RELATED"/>
    <property type="match status" value="1"/>
</dbReference>
<dbReference type="Pfam" id="PF01494">
    <property type="entry name" value="FAD_binding_3"/>
    <property type="match status" value="1"/>
</dbReference>
<dbReference type="PANTHER" id="PTHR43004">
    <property type="entry name" value="TRK SYSTEM POTASSIUM UPTAKE PROTEIN"/>
    <property type="match status" value="1"/>
</dbReference>
<feature type="domain" description="FAD-binding" evidence="5">
    <location>
        <begin position="8"/>
        <end position="343"/>
    </location>
</feature>
<keyword evidence="6" id="KW-0560">Oxidoreductase</keyword>
<evidence type="ECO:0000256" key="4">
    <source>
        <dbReference type="ARBA" id="ARBA00022827"/>
    </source>
</evidence>
<organism evidence="6 7">
    <name type="scientific">Candidatus Dojkabacteria bacterium</name>
    <dbReference type="NCBI Taxonomy" id="2099670"/>
    <lineage>
        <taxon>Bacteria</taxon>
        <taxon>Candidatus Dojkabacteria</taxon>
    </lineage>
</organism>
<dbReference type="GO" id="GO:0071949">
    <property type="term" value="F:FAD binding"/>
    <property type="evidence" value="ECO:0007669"/>
    <property type="project" value="InterPro"/>
</dbReference>
<dbReference type="Gene3D" id="3.30.70.2450">
    <property type="match status" value="1"/>
</dbReference>
<evidence type="ECO:0000256" key="2">
    <source>
        <dbReference type="ARBA" id="ARBA00007801"/>
    </source>
</evidence>
<gene>
    <name evidence="6" type="ORF">KC717_03510</name>
</gene>
<keyword evidence="3" id="KW-0285">Flavoprotein</keyword>
<keyword evidence="4" id="KW-0274">FAD</keyword>
<dbReference type="SUPFAM" id="SSF52833">
    <property type="entry name" value="Thioredoxin-like"/>
    <property type="match status" value="1"/>
</dbReference>
<reference evidence="6" key="1">
    <citation type="submission" date="2020-04" db="EMBL/GenBank/DDBJ databases">
        <authorList>
            <person name="Zhang T."/>
        </authorList>
    </citation>
    <scope>NUCLEOTIDE SEQUENCE</scope>
    <source>
        <strain evidence="6">HKST-UBA11</strain>
    </source>
</reference>
<evidence type="ECO:0000313" key="7">
    <source>
        <dbReference type="Proteomes" id="UP000754563"/>
    </source>
</evidence>
<evidence type="ECO:0000313" key="6">
    <source>
        <dbReference type="EMBL" id="MCA9385691.1"/>
    </source>
</evidence>
<dbReference type="Gene3D" id="3.40.30.120">
    <property type="match status" value="1"/>
</dbReference>
<dbReference type="GO" id="GO:0016709">
    <property type="term" value="F:oxidoreductase activity, acting on paired donors, with incorporation or reduction of molecular oxygen, NAD(P)H as one donor, and incorporation of one atom of oxygen"/>
    <property type="evidence" value="ECO:0007669"/>
    <property type="project" value="UniProtKB-ARBA"/>
</dbReference>
<comment type="caution">
    <text evidence="6">The sequence shown here is derived from an EMBL/GenBank/DDBJ whole genome shotgun (WGS) entry which is preliminary data.</text>
</comment>
<comment type="cofactor">
    <cofactor evidence="1">
        <name>FAD</name>
        <dbReference type="ChEBI" id="CHEBI:57692"/>
    </cofactor>
</comment>
<evidence type="ECO:0000259" key="5">
    <source>
        <dbReference type="Pfam" id="PF01494"/>
    </source>
</evidence>
<dbReference type="AlphaFoldDB" id="A0A955RKE1"/>
<proteinExistence type="inferred from homology"/>
<dbReference type="EMBL" id="JAGQLH010000037">
    <property type="protein sequence ID" value="MCA9385691.1"/>
    <property type="molecule type" value="Genomic_DNA"/>
</dbReference>
<dbReference type="Proteomes" id="UP000754563">
    <property type="component" value="Unassembled WGS sequence"/>
</dbReference>
<evidence type="ECO:0000256" key="1">
    <source>
        <dbReference type="ARBA" id="ARBA00001974"/>
    </source>
</evidence>
<evidence type="ECO:0000256" key="3">
    <source>
        <dbReference type="ARBA" id="ARBA00022630"/>
    </source>
</evidence>
<name>A0A955RKE1_9BACT</name>
<sequence length="547" mass="62500">MQSQRTAVKVLIIGAGPSGLFLAAKLTQFGIPFRIIDKHPGPSSHSKALVVDARSLELFETLGIARDIVDNGKVIKGTQVFTSGRFRGTIPIAPTNPHITPYPYLVLIEQYKIEELLSKFLENSDQHVNWNSELLDFAQDTQKVFGRIKMGNDEIYEIESEWLVAADGSKSSIRHMLNLEFRGKTYSKPFFLADTEIDNNYSRDELLFGFSKHGFSGLFPLPNSENVYRVFGILHGPVSRLESLPIEQIEHSIQRNTHLPIKLSKLSMNEVYRVHKRIIDNYRHGRVFFIGDAAHTMSLLGGQAMNTGIQDAANLSWKLSLVTQKISPDSLLNTYSQERRVVLAREQKQLDTYIQALLADNTFKRLFRQSVSRILAEETSQRPWLQNKIFKEFSQLTTHYNQSDLTSEYKVKESFTRTSPKAGDRLPPLVLTECRTNQKISLASLLQGNFHHLFYLPAKKDWMEHLSELRILMKQYSNSISLHTVFADQGASSNEFKFYNDSTQEFYARCGVKSSAFILLRPDGYIAYRSKIDIPNLEEFLNKLFLS</sequence>
<accession>A0A955RKE1</accession>
<dbReference type="InterPro" id="IPR050641">
    <property type="entry name" value="RIFMO-like"/>
</dbReference>
<dbReference type="PRINTS" id="PR00420">
    <property type="entry name" value="RNGMNOXGNASE"/>
</dbReference>
<comment type="similarity">
    <text evidence="2">Belongs to the PheA/TfdB FAD monooxygenase family.</text>
</comment>
<dbReference type="InterPro" id="IPR002938">
    <property type="entry name" value="FAD-bd"/>
</dbReference>
<protein>
    <submittedName>
        <fullName evidence="6">FAD-dependent monooxygenase</fullName>
    </submittedName>
</protein>
<dbReference type="SUPFAM" id="SSF51905">
    <property type="entry name" value="FAD/NAD(P)-binding domain"/>
    <property type="match status" value="1"/>
</dbReference>
<reference evidence="6" key="2">
    <citation type="journal article" date="2021" name="Microbiome">
        <title>Successional dynamics and alternative stable states in a saline activated sludge microbial community over 9 years.</title>
        <authorList>
            <person name="Wang Y."/>
            <person name="Ye J."/>
            <person name="Ju F."/>
            <person name="Liu L."/>
            <person name="Boyd J.A."/>
            <person name="Deng Y."/>
            <person name="Parks D.H."/>
            <person name="Jiang X."/>
            <person name="Yin X."/>
            <person name="Woodcroft B.J."/>
            <person name="Tyson G.W."/>
            <person name="Hugenholtz P."/>
            <person name="Polz M.F."/>
            <person name="Zhang T."/>
        </authorList>
    </citation>
    <scope>NUCLEOTIDE SEQUENCE</scope>
    <source>
        <strain evidence="6">HKST-UBA11</strain>
    </source>
</reference>